<feature type="region of interest" description="Disordered" evidence="2">
    <location>
        <begin position="127"/>
        <end position="148"/>
    </location>
</feature>
<sequence>MEDFHGGFSSSPGGGMAALDGEDFQEEEVWAVMKAREGSNSSSKTRKNLSGSSSAWRFASTSRTIPRANSAGGGGRQELAATAFVAPHQSSAPMSIPDWSKILKKKPNRNLWDDACDTVHDDDVGRKQHHVKADHDVASDEEDDDDDMVPPHEYLARRLASTQIASFSMCEGVGRTLKGRDLSNLRNAILTKTGFLE</sequence>
<feature type="compositionally biased region" description="Basic and acidic residues" evidence="2">
    <location>
        <begin position="127"/>
        <end position="138"/>
    </location>
</feature>
<evidence type="ECO:0000256" key="2">
    <source>
        <dbReference type="SAM" id="MobiDB-lite"/>
    </source>
</evidence>
<dbReference type="EMBL" id="JACGWJ010000009">
    <property type="protein sequence ID" value="KAL0398773.1"/>
    <property type="molecule type" value="Genomic_DNA"/>
</dbReference>
<protein>
    <recommendedName>
        <fullName evidence="4">Senescence regulator</fullName>
    </recommendedName>
</protein>
<reference evidence="3" key="2">
    <citation type="journal article" date="2024" name="Plant">
        <title>Genomic evolution and insights into agronomic trait innovations of Sesamum species.</title>
        <authorList>
            <person name="Miao H."/>
            <person name="Wang L."/>
            <person name="Qu L."/>
            <person name="Liu H."/>
            <person name="Sun Y."/>
            <person name="Le M."/>
            <person name="Wang Q."/>
            <person name="Wei S."/>
            <person name="Zheng Y."/>
            <person name="Lin W."/>
            <person name="Duan Y."/>
            <person name="Cao H."/>
            <person name="Xiong S."/>
            <person name="Wang X."/>
            <person name="Wei L."/>
            <person name="Li C."/>
            <person name="Ma Q."/>
            <person name="Ju M."/>
            <person name="Zhao R."/>
            <person name="Li G."/>
            <person name="Mu C."/>
            <person name="Tian Q."/>
            <person name="Mei H."/>
            <person name="Zhang T."/>
            <person name="Gao T."/>
            <person name="Zhang H."/>
        </authorList>
    </citation>
    <scope>NUCLEOTIDE SEQUENCE</scope>
    <source>
        <strain evidence="3">G02</strain>
    </source>
</reference>
<proteinExistence type="inferred from homology"/>
<comment type="similarity">
    <text evidence="1">Belongs to the senescence regulator S40 family.</text>
</comment>
<dbReference type="AlphaFoldDB" id="A0AAW2T1X0"/>
<accession>A0AAW2T1X0</accession>
<evidence type="ECO:0000313" key="3">
    <source>
        <dbReference type="EMBL" id="KAL0398773.1"/>
    </source>
</evidence>
<comment type="caution">
    <text evidence="3">The sequence shown here is derived from an EMBL/GenBank/DDBJ whole genome shotgun (WGS) entry which is preliminary data.</text>
</comment>
<gene>
    <name evidence="3" type="ORF">Sradi_2220600</name>
</gene>
<feature type="compositionally biased region" description="Polar residues" evidence="2">
    <location>
        <begin position="38"/>
        <end position="64"/>
    </location>
</feature>
<feature type="region of interest" description="Disordered" evidence="2">
    <location>
        <begin position="1"/>
        <end position="75"/>
    </location>
</feature>
<dbReference type="InterPro" id="IPR007608">
    <property type="entry name" value="Senescence_reg_S40"/>
</dbReference>
<dbReference type="PANTHER" id="PTHR33083:SF79">
    <property type="entry name" value="SENESCENCE REGULATOR"/>
    <property type="match status" value="1"/>
</dbReference>
<dbReference type="Pfam" id="PF04520">
    <property type="entry name" value="Senescence_reg"/>
    <property type="match status" value="1"/>
</dbReference>
<feature type="compositionally biased region" description="Acidic residues" evidence="2">
    <location>
        <begin position="20"/>
        <end position="29"/>
    </location>
</feature>
<evidence type="ECO:0008006" key="4">
    <source>
        <dbReference type="Google" id="ProtNLM"/>
    </source>
</evidence>
<name>A0AAW2T1X0_SESRA</name>
<dbReference type="PANTHER" id="PTHR33083">
    <property type="entry name" value="EXPRESSED PROTEIN"/>
    <property type="match status" value="1"/>
</dbReference>
<evidence type="ECO:0000256" key="1">
    <source>
        <dbReference type="ARBA" id="ARBA00034773"/>
    </source>
</evidence>
<dbReference type="GO" id="GO:0010150">
    <property type="term" value="P:leaf senescence"/>
    <property type="evidence" value="ECO:0007669"/>
    <property type="project" value="UniProtKB-ARBA"/>
</dbReference>
<reference evidence="3" key="1">
    <citation type="submission" date="2020-06" db="EMBL/GenBank/DDBJ databases">
        <authorList>
            <person name="Li T."/>
            <person name="Hu X."/>
            <person name="Zhang T."/>
            <person name="Song X."/>
            <person name="Zhang H."/>
            <person name="Dai N."/>
            <person name="Sheng W."/>
            <person name="Hou X."/>
            <person name="Wei L."/>
        </authorList>
    </citation>
    <scope>NUCLEOTIDE SEQUENCE</scope>
    <source>
        <strain evidence="3">G02</strain>
        <tissue evidence="3">Leaf</tissue>
    </source>
</reference>
<feature type="compositionally biased region" description="Low complexity" evidence="2">
    <location>
        <begin position="1"/>
        <end position="11"/>
    </location>
</feature>
<feature type="compositionally biased region" description="Acidic residues" evidence="2">
    <location>
        <begin position="139"/>
        <end position="148"/>
    </location>
</feature>
<organism evidence="3">
    <name type="scientific">Sesamum radiatum</name>
    <name type="common">Black benniseed</name>
    <dbReference type="NCBI Taxonomy" id="300843"/>
    <lineage>
        <taxon>Eukaryota</taxon>
        <taxon>Viridiplantae</taxon>
        <taxon>Streptophyta</taxon>
        <taxon>Embryophyta</taxon>
        <taxon>Tracheophyta</taxon>
        <taxon>Spermatophyta</taxon>
        <taxon>Magnoliopsida</taxon>
        <taxon>eudicotyledons</taxon>
        <taxon>Gunneridae</taxon>
        <taxon>Pentapetalae</taxon>
        <taxon>asterids</taxon>
        <taxon>lamiids</taxon>
        <taxon>Lamiales</taxon>
        <taxon>Pedaliaceae</taxon>
        <taxon>Sesamum</taxon>
    </lineage>
</organism>